<dbReference type="EMBL" id="JAJHJB010000078">
    <property type="protein sequence ID" value="MCC5468564.1"/>
    <property type="molecule type" value="Genomic_DNA"/>
</dbReference>
<dbReference type="Pfam" id="PF01527">
    <property type="entry name" value="HTH_Tnp_1"/>
    <property type="match status" value="1"/>
</dbReference>
<evidence type="ECO:0000256" key="1">
    <source>
        <dbReference type="SAM" id="MobiDB-lite"/>
    </source>
</evidence>
<dbReference type="InterPro" id="IPR009057">
    <property type="entry name" value="Homeodomain-like_sf"/>
</dbReference>
<evidence type="ECO:0000313" key="3">
    <source>
        <dbReference type="Proteomes" id="UP001165492"/>
    </source>
</evidence>
<dbReference type="Gene3D" id="1.10.10.10">
    <property type="entry name" value="Winged helix-like DNA-binding domain superfamily/Winged helix DNA-binding domain"/>
    <property type="match status" value="1"/>
</dbReference>
<reference evidence="2" key="1">
    <citation type="submission" date="2021-11" db="EMBL/GenBank/DDBJ databases">
        <title>Description of a new species Pelosinus isolated from the bottom sediments of Lake Baikal.</title>
        <authorList>
            <person name="Zakharyuk A."/>
        </authorList>
    </citation>
    <scope>NUCLEOTIDE SEQUENCE</scope>
    <source>
        <strain evidence="2">Bkl1</strain>
    </source>
</reference>
<organism evidence="2 3">
    <name type="scientific">Pelosinus baikalensis</name>
    <dbReference type="NCBI Taxonomy" id="2892015"/>
    <lineage>
        <taxon>Bacteria</taxon>
        <taxon>Bacillati</taxon>
        <taxon>Bacillota</taxon>
        <taxon>Negativicutes</taxon>
        <taxon>Selenomonadales</taxon>
        <taxon>Sporomusaceae</taxon>
        <taxon>Pelosinus</taxon>
    </lineage>
</organism>
<accession>A0ABS8I1U2</accession>
<dbReference type="RefSeq" id="WP_229537443.1">
    <property type="nucleotide sequence ID" value="NZ_JAJHJB010000078.1"/>
</dbReference>
<evidence type="ECO:0000313" key="2">
    <source>
        <dbReference type="EMBL" id="MCC5468564.1"/>
    </source>
</evidence>
<proteinExistence type="predicted"/>
<name>A0ABS8I1U2_9FIRM</name>
<feature type="region of interest" description="Disordered" evidence="1">
    <location>
        <begin position="53"/>
        <end position="76"/>
    </location>
</feature>
<dbReference type="Proteomes" id="UP001165492">
    <property type="component" value="Unassembled WGS sequence"/>
</dbReference>
<dbReference type="InterPro" id="IPR036388">
    <property type="entry name" value="WH-like_DNA-bd_sf"/>
</dbReference>
<gene>
    <name evidence="2" type="ORF">LMF89_24825</name>
</gene>
<dbReference type="SUPFAM" id="SSF46689">
    <property type="entry name" value="Homeodomain-like"/>
    <property type="match status" value="1"/>
</dbReference>
<comment type="caution">
    <text evidence="2">The sequence shown here is derived from an EMBL/GenBank/DDBJ whole genome shotgun (WGS) entry which is preliminary data.</text>
</comment>
<protein>
    <submittedName>
        <fullName evidence="2">Transposase</fullName>
    </submittedName>
</protein>
<dbReference type="InterPro" id="IPR002514">
    <property type="entry name" value="Transposase_8"/>
</dbReference>
<keyword evidence="3" id="KW-1185">Reference proteome</keyword>
<sequence length="109" mass="12851">MNRKRHSLEFKMKIAKEVEETQNGRLVARKHNLSPSMVARWYREYKTGMRDCQRKKLTDTSPANTNSGLDSVKQENDQLRKIVAEKTLENEILRDLVKKQTPHLMKNLK</sequence>
<feature type="compositionally biased region" description="Polar residues" evidence="1">
    <location>
        <begin position="59"/>
        <end position="69"/>
    </location>
</feature>